<feature type="transmembrane region" description="Helical" evidence="1">
    <location>
        <begin position="50"/>
        <end position="74"/>
    </location>
</feature>
<dbReference type="KEGG" id="hla:Hlac_0346"/>
<organism evidence="2 3">
    <name type="scientific">Halorubrum lacusprofundi (strain ATCC 49239 / DSM 5036 / JCM 8891 / ACAM 34)</name>
    <dbReference type="NCBI Taxonomy" id="416348"/>
    <lineage>
        <taxon>Archaea</taxon>
        <taxon>Methanobacteriati</taxon>
        <taxon>Methanobacteriota</taxon>
        <taxon>Stenosarchaea group</taxon>
        <taxon>Halobacteria</taxon>
        <taxon>Halobacteriales</taxon>
        <taxon>Haloferacaceae</taxon>
        <taxon>Halorubrum</taxon>
    </lineage>
</organism>
<feature type="transmembrane region" description="Helical" evidence="1">
    <location>
        <begin position="461"/>
        <end position="479"/>
    </location>
</feature>
<accession>B9LSA5</accession>
<dbReference type="PANTHER" id="PTHR35337">
    <property type="entry name" value="SLR1478 PROTEIN"/>
    <property type="match status" value="1"/>
</dbReference>
<dbReference type="Pfam" id="PF01944">
    <property type="entry name" value="SpoIIM"/>
    <property type="match status" value="1"/>
</dbReference>
<keyword evidence="1" id="KW-1133">Transmembrane helix</keyword>
<evidence type="ECO:0008006" key="4">
    <source>
        <dbReference type="Google" id="ProtNLM"/>
    </source>
</evidence>
<feature type="transmembrane region" description="Helical" evidence="1">
    <location>
        <begin position="289"/>
        <end position="310"/>
    </location>
</feature>
<name>B9LSA5_HALLT</name>
<proteinExistence type="predicted"/>
<dbReference type="EMBL" id="CP001365">
    <property type="protein sequence ID" value="ACM55950.1"/>
    <property type="molecule type" value="Genomic_DNA"/>
</dbReference>
<dbReference type="HOGENOM" id="CLU_044678_0_0_2"/>
<dbReference type="Proteomes" id="UP000000740">
    <property type="component" value="Chromosome 1"/>
</dbReference>
<evidence type="ECO:0000313" key="2">
    <source>
        <dbReference type="EMBL" id="ACM55950.1"/>
    </source>
</evidence>
<feature type="transmembrane region" description="Helical" evidence="1">
    <location>
        <begin position="499"/>
        <end position="524"/>
    </location>
</feature>
<protein>
    <recommendedName>
        <fullName evidence="4">Stage II sporulation protein M</fullName>
    </recommendedName>
</protein>
<evidence type="ECO:0000313" key="3">
    <source>
        <dbReference type="Proteomes" id="UP000000740"/>
    </source>
</evidence>
<keyword evidence="1" id="KW-0472">Membrane</keyword>
<keyword evidence="1" id="KW-0812">Transmembrane</keyword>
<feature type="transmembrane region" description="Helical" evidence="1">
    <location>
        <begin position="357"/>
        <end position="376"/>
    </location>
</feature>
<evidence type="ECO:0000256" key="1">
    <source>
        <dbReference type="SAM" id="Phobius"/>
    </source>
</evidence>
<dbReference type="eggNOG" id="arCOG01994">
    <property type="taxonomic scope" value="Archaea"/>
</dbReference>
<dbReference type="PANTHER" id="PTHR35337:SF1">
    <property type="entry name" value="SLR1478 PROTEIN"/>
    <property type="match status" value="1"/>
</dbReference>
<sequence>MRCFDTRRVNARIARVFKYGTAEPVRMDLSSAVSAAASTLRRRPADLLPFYLLGTAVPVIARMGLFVALAGTYLHYELTGQLDDARRALTELDLTPPDTQDPEAVQAWVETVAPALEPLASPTAVLLLTVVTAATLLLALLTYAAVSAGQMSAVAGRVRGRRGLTAGIAGVRGRWLTFLGLYVTEVLLWVGVSLLGGLAIGGAFLVNPFLGAAVALVALLVGLTVLLLVRAVFAFAPAAVVVDETGVVGAVEGAGGFIRSNPVDALAYVVVAVGVLVAISSAASALAFLGGGAVVALASAVVAAPALDLLKTVLYGDHRDAVAPVEPVDARLRDQFVGGIRRGWREMTGFVRRTPGLHAIAILVGVGFGVIGWLAVDPLVGAVTTSIESRLIGHLPPTAALNFFGNNWSVAIATSFGGVAFVIPALSSIAFNGLALGATAALEENLVALLAFVAPHGILEIPALFISGALGIHLGIVSWRAFRGRLSREAFADALENAFWVLMGVGVLIAVAACIEGFVSPYYWQPFL</sequence>
<feature type="transmembrane region" description="Helical" evidence="1">
    <location>
        <begin position="175"/>
        <end position="203"/>
    </location>
</feature>
<dbReference type="AlphaFoldDB" id="B9LSA5"/>
<keyword evidence="3" id="KW-1185">Reference proteome</keyword>
<reference evidence="2 3" key="1">
    <citation type="journal article" date="2016" name="Stand. Genomic Sci.">
        <title>Complete genome sequence of the Antarctic Halorubrum lacusprofundi type strain ACAM 34.</title>
        <authorList>
            <person name="Anderson I.J."/>
            <person name="DasSarma P."/>
            <person name="Lucas S."/>
            <person name="Copeland A."/>
            <person name="Lapidus A."/>
            <person name="Del Rio T.G."/>
            <person name="Tice H."/>
            <person name="Dalin E."/>
            <person name="Bruce D.C."/>
            <person name="Goodwin L."/>
            <person name="Pitluck S."/>
            <person name="Sims D."/>
            <person name="Brettin T.S."/>
            <person name="Detter J.C."/>
            <person name="Han C.S."/>
            <person name="Larimer F."/>
            <person name="Hauser L."/>
            <person name="Land M."/>
            <person name="Ivanova N."/>
            <person name="Richardson P."/>
            <person name="Cavicchioli R."/>
            <person name="DasSarma S."/>
            <person name="Woese C.R."/>
            <person name="Kyrpides N.C."/>
        </authorList>
    </citation>
    <scope>NUCLEOTIDE SEQUENCE [LARGE SCALE GENOMIC DNA]</scope>
    <source>
        <strain evidence="3">ATCC 49239 / DSM 5036 / JCM 8891 / ACAM 34</strain>
    </source>
</reference>
<dbReference type="InterPro" id="IPR002798">
    <property type="entry name" value="SpoIIM-like"/>
</dbReference>
<feature type="transmembrane region" description="Helical" evidence="1">
    <location>
        <begin position="124"/>
        <end position="154"/>
    </location>
</feature>
<gene>
    <name evidence="2" type="ordered locus">Hlac_0346</name>
</gene>
<feature type="transmembrane region" description="Helical" evidence="1">
    <location>
        <begin position="265"/>
        <end position="283"/>
    </location>
</feature>
<feature type="transmembrane region" description="Helical" evidence="1">
    <location>
        <begin position="209"/>
        <end position="229"/>
    </location>
</feature>